<keyword evidence="2 4" id="KW-0167">Capsid protein</keyword>
<evidence type="ECO:0000256" key="2">
    <source>
        <dbReference type="ARBA" id="ARBA00022561"/>
    </source>
</evidence>
<dbReference type="InterPro" id="IPR015954">
    <property type="entry name" value="Phage_RNA-type_capsid"/>
</dbReference>
<evidence type="ECO:0000313" key="5">
    <source>
        <dbReference type="Proteomes" id="UP000683224"/>
    </source>
</evidence>
<dbReference type="SUPFAM" id="SSF55405">
    <property type="entry name" value="RNA bacteriophage capsid protein"/>
    <property type="match status" value="1"/>
</dbReference>
<organism evidence="4 5">
    <name type="scientific">ssRNA phage SRR6960803_9</name>
    <dbReference type="NCBI Taxonomy" id="2786625"/>
    <lineage>
        <taxon>Viruses</taxon>
        <taxon>Riboviria</taxon>
        <taxon>Orthornavirae</taxon>
        <taxon>Lenarviricota</taxon>
        <taxon>Leviviricetes</taxon>
        <taxon>Norzivirales</taxon>
        <taxon>Fiersviridae</taxon>
        <taxon>Omohevirus</taxon>
        <taxon>Omohevirus peladaptatum</taxon>
    </lineage>
</organism>
<comment type="subcellular location">
    <subcellularLocation>
        <location evidence="1">Virion</location>
    </subcellularLocation>
</comment>
<dbReference type="Gene3D" id="3.30.380.10">
    <property type="entry name" value="MS2 Viral Coat Protein"/>
    <property type="match status" value="1"/>
</dbReference>
<dbReference type="KEGG" id="vg:80398729"/>
<dbReference type="GeneID" id="80398729"/>
<reference evidence="4" key="1">
    <citation type="submission" date="2020-09" db="EMBL/GenBank/DDBJ databases">
        <title>Leviviricetes taxonomy.</title>
        <authorList>
            <person name="Stockdale S.R."/>
            <person name="Callanan J."/>
            <person name="Adriaenssens E.M."/>
            <person name="Kuhn J.H."/>
            <person name="Rumnieks J."/>
            <person name="Shkoporov A."/>
            <person name="Draper L.A."/>
            <person name="Ross P."/>
            <person name="Hill C."/>
        </authorList>
    </citation>
    <scope>NUCLEOTIDE SEQUENCE</scope>
</reference>
<evidence type="ECO:0000256" key="3">
    <source>
        <dbReference type="ARBA" id="ARBA00022844"/>
    </source>
</evidence>
<dbReference type="EMBL" id="BK013614">
    <property type="protein sequence ID" value="DAD50743.1"/>
    <property type="molecule type" value="Genomic_RNA"/>
</dbReference>
<evidence type="ECO:0000313" key="4">
    <source>
        <dbReference type="EMBL" id="DAD50743.1"/>
    </source>
</evidence>
<name>A0A8S5KZX6_9VIRU</name>
<protein>
    <submittedName>
        <fullName evidence="4">Coat protein</fullName>
    </submittedName>
</protein>
<dbReference type="RefSeq" id="YP_010769651.1">
    <property type="nucleotide sequence ID" value="NC_074037.1"/>
</dbReference>
<evidence type="ECO:0000256" key="1">
    <source>
        <dbReference type="ARBA" id="ARBA00004328"/>
    </source>
</evidence>
<dbReference type="GO" id="GO:0019028">
    <property type="term" value="C:viral capsid"/>
    <property type="evidence" value="ECO:0007669"/>
    <property type="project" value="UniProtKB-KW"/>
</dbReference>
<sequence length="139" mass="15019">MTAFANITLNDGQAPPVAHTFIPRRIDQGVAKWQDTSGGIAVGFPTITASLREPIKGSKSPVYKATIKIVYPVLETVSNSTYSGIAPAPTKAYDCVGTVELLLPERAVLQDRKNLRAYVANVLTQVDIKSLVEDLGMIY</sequence>
<gene>
    <name evidence="4" type="primary">SRR6960803_9_2</name>
</gene>
<proteinExistence type="predicted"/>
<keyword evidence="5" id="KW-1185">Reference proteome</keyword>
<accession>A0A8S5KZX6</accession>
<dbReference type="Proteomes" id="UP000683224">
    <property type="component" value="Segment"/>
</dbReference>
<keyword evidence="3" id="KW-0946">Virion</keyword>